<accession>A0ABD3KK75</accession>
<organism evidence="2 3">
    <name type="scientific">Eucalyptus globulus</name>
    <name type="common">Tasmanian blue gum</name>
    <dbReference type="NCBI Taxonomy" id="34317"/>
    <lineage>
        <taxon>Eukaryota</taxon>
        <taxon>Viridiplantae</taxon>
        <taxon>Streptophyta</taxon>
        <taxon>Embryophyta</taxon>
        <taxon>Tracheophyta</taxon>
        <taxon>Spermatophyta</taxon>
        <taxon>Magnoliopsida</taxon>
        <taxon>eudicotyledons</taxon>
        <taxon>Gunneridae</taxon>
        <taxon>Pentapetalae</taxon>
        <taxon>rosids</taxon>
        <taxon>malvids</taxon>
        <taxon>Myrtales</taxon>
        <taxon>Myrtaceae</taxon>
        <taxon>Myrtoideae</taxon>
        <taxon>Eucalypteae</taxon>
        <taxon>Eucalyptus</taxon>
    </lineage>
</organism>
<keyword evidence="3" id="KW-1185">Reference proteome</keyword>
<sequence length="165" mass="19728">MEPVSPPPRLICCFSFMPAKDERRKRRGKGVSRSDLESQSWGKNEDMLSDVSTFSVQEQERRLKIAREEEDRARREAEKVDMWVRQESARMKVSIPEEKDAKFSYRKLLRMVNHEFPDLPDSIPVFRFQDNIMARENNVFLKDQCRSLYPWRHFYLCDDLGFFPS</sequence>
<gene>
    <name evidence="2" type="ORF">ACJRO7_019974</name>
</gene>
<reference evidence="2 3" key="1">
    <citation type="submission" date="2024-11" db="EMBL/GenBank/DDBJ databases">
        <title>Chromosome-level genome assembly of Eucalyptus globulus Labill. provides insights into its genome evolution.</title>
        <authorList>
            <person name="Li X."/>
        </authorList>
    </citation>
    <scope>NUCLEOTIDE SEQUENCE [LARGE SCALE GENOMIC DNA]</scope>
    <source>
        <strain evidence="2">CL2024</strain>
        <tissue evidence="2">Fresh tender leaves</tissue>
    </source>
</reference>
<evidence type="ECO:0000313" key="2">
    <source>
        <dbReference type="EMBL" id="KAL3738533.1"/>
    </source>
</evidence>
<comment type="caution">
    <text evidence="2">The sequence shown here is derived from an EMBL/GenBank/DDBJ whole genome shotgun (WGS) entry which is preliminary data.</text>
</comment>
<feature type="region of interest" description="Disordered" evidence="1">
    <location>
        <begin position="21"/>
        <end position="58"/>
    </location>
</feature>
<evidence type="ECO:0000256" key="1">
    <source>
        <dbReference type="SAM" id="MobiDB-lite"/>
    </source>
</evidence>
<proteinExistence type="predicted"/>
<protein>
    <recommendedName>
        <fullName evidence="4">UBX domain-containing protein</fullName>
    </recommendedName>
</protein>
<evidence type="ECO:0000313" key="3">
    <source>
        <dbReference type="Proteomes" id="UP001634007"/>
    </source>
</evidence>
<dbReference type="Proteomes" id="UP001634007">
    <property type="component" value="Unassembled WGS sequence"/>
</dbReference>
<dbReference type="AlphaFoldDB" id="A0ABD3KK75"/>
<dbReference type="EMBL" id="JBJKBG010000005">
    <property type="protein sequence ID" value="KAL3738533.1"/>
    <property type="molecule type" value="Genomic_DNA"/>
</dbReference>
<evidence type="ECO:0008006" key="4">
    <source>
        <dbReference type="Google" id="ProtNLM"/>
    </source>
</evidence>
<name>A0ABD3KK75_EUCGL</name>
<dbReference type="PANTHER" id="PTHR35692:SF5">
    <property type="entry name" value="REMORIN C-TERMINAL DOMAIN-CONTAINING PROTEIN"/>
    <property type="match status" value="1"/>
</dbReference>
<dbReference type="PANTHER" id="PTHR35692">
    <property type="entry name" value="F26F24.11"/>
    <property type="match status" value="1"/>
</dbReference>